<comment type="caution">
    <text evidence="1">The sequence shown here is derived from an EMBL/GenBank/DDBJ whole genome shotgun (WGS) entry which is preliminary data.</text>
</comment>
<dbReference type="EMBL" id="CAJOBI010354917">
    <property type="protein sequence ID" value="CAF5223382.1"/>
    <property type="molecule type" value="Genomic_DNA"/>
</dbReference>
<dbReference type="Proteomes" id="UP000676336">
    <property type="component" value="Unassembled WGS sequence"/>
</dbReference>
<feature type="non-terminal residue" evidence="1">
    <location>
        <position position="1"/>
    </location>
</feature>
<organism evidence="1 2">
    <name type="scientific">Rotaria magnacalcarata</name>
    <dbReference type="NCBI Taxonomy" id="392030"/>
    <lineage>
        <taxon>Eukaryota</taxon>
        <taxon>Metazoa</taxon>
        <taxon>Spiralia</taxon>
        <taxon>Gnathifera</taxon>
        <taxon>Rotifera</taxon>
        <taxon>Eurotatoria</taxon>
        <taxon>Bdelloidea</taxon>
        <taxon>Philodinida</taxon>
        <taxon>Philodinidae</taxon>
        <taxon>Rotaria</taxon>
    </lineage>
</organism>
<sequence>MSDKIKKDQAYEFFNLSCRGASEAFKTLPHLYQLVCTNSTRVEEIDISFDNKQENYNFIHLNE</sequence>
<proteinExistence type="predicted"/>
<dbReference type="AlphaFoldDB" id="A0A8S3K236"/>
<protein>
    <submittedName>
        <fullName evidence="1">Uncharacterized protein</fullName>
    </submittedName>
</protein>
<reference evidence="1" key="1">
    <citation type="submission" date="2021-02" db="EMBL/GenBank/DDBJ databases">
        <authorList>
            <person name="Nowell W R."/>
        </authorList>
    </citation>
    <scope>NUCLEOTIDE SEQUENCE</scope>
</reference>
<name>A0A8S3K236_9BILA</name>
<gene>
    <name evidence="1" type="ORF">SMN809_LOCUS83298</name>
</gene>
<accession>A0A8S3K236</accession>
<evidence type="ECO:0000313" key="2">
    <source>
        <dbReference type="Proteomes" id="UP000676336"/>
    </source>
</evidence>
<evidence type="ECO:0000313" key="1">
    <source>
        <dbReference type="EMBL" id="CAF5223382.1"/>
    </source>
</evidence>